<feature type="domain" description="4Fe-4S ferredoxin-type" evidence="9">
    <location>
        <begin position="31"/>
        <end position="61"/>
    </location>
</feature>
<dbReference type="InterPro" id="IPR017900">
    <property type="entry name" value="4Fe4S_Fe_S_CS"/>
</dbReference>
<dbReference type="RefSeq" id="WP_377870855.1">
    <property type="nucleotide sequence ID" value="NZ_JBHMAY010000025.1"/>
</dbReference>
<feature type="domain" description="4Fe-4S ferredoxin-type" evidence="9">
    <location>
        <begin position="1"/>
        <end position="30"/>
    </location>
</feature>
<dbReference type="InterPro" id="IPR050572">
    <property type="entry name" value="Fe-S_Ferredoxin"/>
</dbReference>
<dbReference type="PROSITE" id="PS00198">
    <property type="entry name" value="4FE4S_FER_1"/>
    <property type="match status" value="2"/>
</dbReference>
<keyword evidence="5" id="KW-0249">Electron transport</keyword>
<gene>
    <name evidence="10" type="ORF">ACFORO_19120</name>
</gene>
<dbReference type="Gene3D" id="3.30.70.20">
    <property type="match status" value="1"/>
</dbReference>
<protein>
    <submittedName>
        <fullName evidence="10">4Fe-4S dicluster domain-containing protein</fullName>
    </submittedName>
</protein>
<dbReference type="SUPFAM" id="SSF54862">
    <property type="entry name" value="4Fe-4S ferredoxins"/>
    <property type="match status" value="1"/>
</dbReference>
<evidence type="ECO:0000256" key="4">
    <source>
        <dbReference type="ARBA" id="ARBA00022737"/>
    </source>
</evidence>
<keyword evidence="3" id="KW-0479">Metal-binding</keyword>
<evidence type="ECO:0000256" key="7">
    <source>
        <dbReference type="ARBA" id="ARBA00023014"/>
    </source>
</evidence>
<dbReference type="InterPro" id="IPR017896">
    <property type="entry name" value="4Fe4S_Fe-S-bd"/>
</dbReference>
<feature type="region of interest" description="Disordered" evidence="8">
    <location>
        <begin position="96"/>
        <end position="117"/>
    </location>
</feature>
<keyword evidence="7" id="KW-0411">Iron-sulfur</keyword>
<evidence type="ECO:0000259" key="9">
    <source>
        <dbReference type="PROSITE" id="PS51379"/>
    </source>
</evidence>
<reference evidence="11" key="1">
    <citation type="journal article" date="2019" name="Int. J. Syst. Evol. Microbiol.">
        <title>The Global Catalogue of Microorganisms (GCM) 10K type strain sequencing project: providing services to taxonomists for standard genome sequencing and annotation.</title>
        <authorList>
            <consortium name="The Broad Institute Genomics Platform"/>
            <consortium name="The Broad Institute Genome Sequencing Center for Infectious Disease"/>
            <person name="Wu L."/>
            <person name="Ma J."/>
        </authorList>
    </citation>
    <scope>NUCLEOTIDE SEQUENCE [LARGE SCALE GENOMIC DNA]</scope>
    <source>
        <strain evidence="11">CGMCC 4.7682</strain>
    </source>
</reference>
<evidence type="ECO:0000256" key="6">
    <source>
        <dbReference type="ARBA" id="ARBA00023004"/>
    </source>
</evidence>
<accession>A0ABV7QG49</accession>
<evidence type="ECO:0000256" key="1">
    <source>
        <dbReference type="ARBA" id="ARBA00022448"/>
    </source>
</evidence>
<keyword evidence="2" id="KW-0004">4Fe-4S</keyword>
<keyword evidence="4" id="KW-0677">Repeat</keyword>
<evidence type="ECO:0000256" key="8">
    <source>
        <dbReference type="SAM" id="MobiDB-lite"/>
    </source>
</evidence>
<proteinExistence type="predicted"/>
<sequence length="117" mass="12330">MIELVSAERCIACDKCVTVCPTNVFDRGADGIPVISRHDDCQTCFHCEANCPVDALFVSPRTSPEPEGAMAKDADLLTDGGLLGSYRERLGWGKGRAPASSLAIGPPLRPGADPITS</sequence>
<keyword evidence="6" id="KW-0408">Iron</keyword>
<keyword evidence="11" id="KW-1185">Reference proteome</keyword>
<evidence type="ECO:0000256" key="5">
    <source>
        <dbReference type="ARBA" id="ARBA00022982"/>
    </source>
</evidence>
<keyword evidence="1" id="KW-0813">Transport</keyword>
<evidence type="ECO:0000313" key="10">
    <source>
        <dbReference type="EMBL" id="MFC3512292.1"/>
    </source>
</evidence>
<dbReference type="PANTHER" id="PTHR43687">
    <property type="entry name" value="ADENYLYLSULFATE REDUCTASE, BETA SUBUNIT"/>
    <property type="match status" value="1"/>
</dbReference>
<evidence type="ECO:0000313" key="11">
    <source>
        <dbReference type="Proteomes" id="UP001595764"/>
    </source>
</evidence>
<comment type="caution">
    <text evidence="10">The sequence shown here is derived from an EMBL/GenBank/DDBJ whole genome shotgun (WGS) entry which is preliminary data.</text>
</comment>
<dbReference type="EMBL" id="JBHRWI010000022">
    <property type="protein sequence ID" value="MFC3512292.1"/>
    <property type="molecule type" value="Genomic_DNA"/>
</dbReference>
<dbReference type="Proteomes" id="UP001595764">
    <property type="component" value="Unassembled WGS sequence"/>
</dbReference>
<evidence type="ECO:0000256" key="3">
    <source>
        <dbReference type="ARBA" id="ARBA00022723"/>
    </source>
</evidence>
<name>A0ABV7QG49_9PSEU</name>
<evidence type="ECO:0000256" key="2">
    <source>
        <dbReference type="ARBA" id="ARBA00022485"/>
    </source>
</evidence>
<organism evidence="10 11">
    <name type="scientific">Amycolatopsis halotolerans</name>
    <dbReference type="NCBI Taxonomy" id="330083"/>
    <lineage>
        <taxon>Bacteria</taxon>
        <taxon>Bacillati</taxon>
        <taxon>Actinomycetota</taxon>
        <taxon>Actinomycetes</taxon>
        <taxon>Pseudonocardiales</taxon>
        <taxon>Pseudonocardiaceae</taxon>
        <taxon>Amycolatopsis</taxon>
    </lineage>
</organism>
<dbReference type="Pfam" id="PF13187">
    <property type="entry name" value="Fer4_9"/>
    <property type="match status" value="1"/>
</dbReference>
<dbReference type="PROSITE" id="PS51379">
    <property type="entry name" value="4FE4S_FER_2"/>
    <property type="match status" value="2"/>
</dbReference>
<dbReference type="PANTHER" id="PTHR43687:SF6">
    <property type="entry name" value="L-ASPARTATE SEMIALDEHYDE SULFURTRANSFERASE IRON-SULFUR SUBUNIT"/>
    <property type="match status" value="1"/>
</dbReference>